<name>A0A7S3BG43_9VIRI</name>
<keyword evidence="1" id="KW-1133">Transmembrane helix</keyword>
<gene>
    <name evidence="3" type="ORF">PSIN1315_LOCUS3652</name>
</gene>
<evidence type="ECO:0000313" key="3">
    <source>
        <dbReference type="EMBL" id="CAE0131840.1"/>
    </source>
</evidence>
<dbReference type="AlphaFoldDB" id="A0A7S3BG43"/>
<dbReference type="EMBL" id="HBHY01005649">
    <property type="protein sequence ID" value="CAE0131840.1"/>
    <property type="molecule type" value="Transcribed_RNA"/>
</dbReference>
<feature type="signal peptide" evidence="2">
    <location>
        <begin position="1"/>
        <end position="22"/>
    </location>
</feature>
<sequence length="240" mass="24824">MPSTRLFCALVALAAACARAQAAGDNTTANATALPAAPDGGVSVGLCAQVGASDKCELTFRSVAPISAWQLHVHVGNQTGGANVNGTISGGQSHKDGMTLGKAGGAFVAIFESSDNSSAKTAMPAQSDQHQLAVIKVKQPSGKNATNATRIQHLCLHAAHFYNSNGDEVAVAYGNGSLCQDADSGGSDSSSSSKWGLIFLIVLLVMVVLGGGFFALRWWQKRRQARRNASNAYGYAQENI</sequence>
<keyword evidence="1" id="KW-0812">Transmembrane</keyword>
<dbReference type="PROSITE" id="PS51257">
    <property type="entry name" value="PROKAR_LIPOPROTEIN"/>
    <property type="match status" value="1"/>
</dbReference>
<accession>A0A7S3BG43</accession>
<keyword evidence="1" id="KW-0472">Membrane</keyword>
<proteinExistence type="predicted"/>
<protein>
    <submittedName>
        <fullName evidence="3">Uncharacterized protein</fullName>
    </submittedName>
</protein>
<evidence type="ECO:0000256" key="2">
    <source>
        <dbReference type="SAM" id="SignalP"/>
    </source>
</evidence>
<feature type="chain" id="PRO_5031493192" evidence="2">
    <location>
        <begin position="23"/>
        <end position="240"/>
    </location>
</feature>
<keyword evidence="2" id="KW-0732">Signal</keyword>
<evidence type="ECO:0000256" key="1">
    <source>
        <dbReference type="SAM" id="Phobius"/>
    </source>
</evidence>
<feature type="transmembrane region" description="Helical" evidence="1">
    <location>
        <begin position="195"/>
        <end position="219"/>
    </location>
</feature>
<reference evidence="3" key="1">
    <citation type="submission" date="2021-01" db="EMBL/GenBank/DDBJ databases">
        <authorList>
            <person name="Corre E."/>
            <person name="Pelletier E."/>
            <person name="Niang G."/>
            <person name="Scheremetjew M."/>
            <person name="Finn R."/>
            <person name="Kale V."/>
            <person name="Holt S."/>
            <person name="Cochrane G."/>
            <person name="Meng A."/>
            <person name="Brown T."/>
            <person name="Cohen L."/>
        </authorList>
    </citation>
    <scope>NUCLEOTIDE SEQUENCE</scope>
    <source>
        <strain evidence="3">RCC927</strain>
    </source>
</reference>
<organism evidence="3">
    <name type="scientific">Prasinoderma singulare</name>
    <dbReference type="NCBI Taxonomy" id="676789"/>
    <lineage>
        <taxon>Eukaryota</taxon>
        <taxon>Viridiplantae</taxon>
        <taxon>Prasinodermophyta</taxon>
        <taxon>Prasinodermophyceae</taxon>
        <taxon>Prasinodermales</taxon>
        <taxon>Prasinodermaceae</taxon>
        <taxon>Prasinoderma</taxon>
    </lineage>
</organism>